<dbReference type="GO" id="GO:0005737">
    <property type="term" value="C:cytoplasm"/>
    <property type="evidence" value="ECO:0007669"/>
    <property type="project" value="UniProtKB-SubCell"/>
</dbReference>
<evidence type="ECO:0000256" key="5">
    <source>
        <dbReference type="ARBA" id="ARBA00022490"/>
    </source>
</evidence>
<dbReference type="Proteomes" id="UP000001819">
    <property type="component" value="Chromosome 4"/>
</dbReference>
<evidence type="ECO:0000313" key="7">
    <source>
        <dbReference type="Proteomes" id="UP000001819"/>
    </source>
</evidence>
<comment type="subcellular location">
    <subcellularLocation>
        <location evidence="3">Cytoplasm</location>
    </subcellularLocation>
    <subcellularLocation>
        <location evidence="2">Nucleus</location>
    </subcellularLocation>
</comment>
<gene>
    <name evidence="8" type="primary">LOC4816270</name>
</gene>
<reference evidence="8" key="1">
    <citation type="submission" date="2025-08" db="UniProtKB">
        <authorList>
            <consortium name="RefSeq"/>
        </authorList>
    </citation>
    <scope>IDENTIFICATION</scope>
    <source>
        <strain evidence="8">MV-25-SWS-2005</strain>
        <tissue evidence="8">Whole body</tissue>
    </source>
</reference>
<keyword evidence="6" id="KW-0539">Nucleus</keyword>
<accession>A0A6I8UIP0</accession>
<keyword evidence="8" id="KW-0282">Flagellum</keyword>
<dbReference type="FunCoup" id="A0A6I8UIP0">
    <property type="interactions" value="2"/>
</dbReference>
<dbReference type="KEGG" id="dpo:4816270"/>
<protein>
    <recommendedName>
        <fullName evidence="4">Cilia- and flagella-associated protein 299</fullName>
    </recommendedName>
</protein>
<keyword evidence="8" id="KW-0969">Cilium</keyword>
<name>A0A6I8UIP0_DROPS</name>
<evidence type="ECO:0000256" key="6">
    <source>
        <dbReference type="ARBA" id="ARBA00023242"/>
    </source>
</evidence>
<dbReference type="PANTHER" id="PTHR33588:SF1">
    <property type="entry name" value="CILIA- AND FLAGELLA-ASSOCIATED PROTEIN 299"/>
    <property type="match status" value="1"/>
</dbReference>
<organism evidence="7 8">
    <name type="scientific">Drosophila pseudoobscura pseudoobscura</name>
    <name type="common">Fruit fly</name>
    <dbReference type="NCBI Taxonomy" id="46245"/>
    <lineage>
        <taxon>Eukaryota</taxon>
        <taxon>Metazoa</taxon>
        <taxon>Ecdysozoa</taxon>
        <taxon>Arthropoda</taxon>
        <taxon>Hexapoda</taxon>
        <taxon>Insecta</taxon>
        <taxon>Pterygota</taxon>
        <taxon>Neoptera</taxon>
        <taxon>Endopterygota</taxon>
        <taxon>Diptera</taxon>
        <taxon>Brachycera</taxon>
        <taxon>Muscomorpha</taxon>
        <taxon>Ephydroidea</taxon>
        <taxon>Drosophilidae</taxon>
        <taxon>Drosophila</taxon>
        <taxon>Sophophora</taxon>
    </lineage>
</organism>
<dbReference type="PANTHER" id="PTHR33588">
    <property type="entry name" value="CILIA- AND FLAGELLA-ASSOCIATED PROTEIN 299"/>
    <property type="match status" value="1"/>
</dbReference>
<keyword evidence="8" id="KW-0966">Cell projection</keyword>
<evidence type="ECO:0000256" key="2">
    <source>
        <dbReference type="ARBA" id="ARBA00004123"/>
    </source>
</evidence>
<evidence type="ECO:0000256" key="3">
    <source>
        <dbReference type="ARBA" id="ARBA00004496"/>
    </source>
</evidence>
<evidence type="ECO:0000313" key="8">
    <source>
        <dbReference type="RefSeq" id="XP_001356083.4"/>
    </source>
</evidence>
<evidence type="ECO:0000256" key="1">
    <source>
        <dbReference type="ARBA" id="ARBA00003056"/>
    </source>
</evidence>
<dbReference type="ExpressionAtlas" id="A0A6I8UIP0">
    <property type="expression patterns" value="baseline"/>
</dbReference>
<proteinExistence type="predicted"/>
<evidence type="ECO:0000256" key="4">
    <source>
        <dbReference type="ARBA" id="ARBA00021436"/>
    </source>
</evidence>
<dbReference type="InterPro" id="IPR027887">
    <property type="entry name" value="DUF4464"/>
</dbReference>
<keyword evidence="5" id="KW-0963">Cytoplasm</keyword>
<dbReference type="InParanoid" id="A0A6I8UIP0"/>
<dbReference type="RefSeq" id="XP_001356083.4">
    <property type="nucleotide sequence ID" value="XM_001356047.4"/>
</dbReference>
<keyword evidence="7" id="KW-1185">Reference proteome</keyword>
<comment type="function">
    <text evidence="1">May be involved in spermatogenesis.</text>
</comment>
<sequence length="352" mass="39528">MSYDSSTSTPDGWGGPRPSFTLSVDSRSLGAPMPSLASVFGSDSHWYNTVTLSGSRSGSSSRGTVGKSIPSWISGLRSKRPSITRLIQKNYENAVDFRSVESKLNISTLSHISLPMEKPSETLAKKERLMAETVAKYDYEDYLNTFVKLEDRRYLTSERVMQMLVPFRVIPGKILLSESKFQMEQAKGPLGAHYILTQNTIANDPLAIALAEREKLNAVKEISSIIFISTRDSKGFSISGYIDYEQSLRHCKLGYSSAHDWVNIFAGNQRLEPNENDLSFITWKTGKVFYNNSDNYKIIPDAMKGLCFQHKGDGCVILIEKRMTEDNPNCSFVESAKNGSIIIYDHKIRRKN</sequence>
<dbReference type="GO" id="GO:0005634">
    <property type="term" value="C:nucleus"/>
    <property type="evidence" value="ECO:0007669"/>
    <property type="project" value="UniProtKB-SubCell"/>
</dbReference>
<dbReference type="AlphaFoldDB" id="A0A6I8UIP0"/>
<dbReference type="Pfam" id="PF14713">
    <property type="entry name" value="DUF4464"/>
    <property type="match status" value="1"/>
</dbReference>